<dbReference type="CTD" id="20205080"/>
<dbReference type="GeneID" id="20205080"/>
<protein>
    <submittedName>
        <fullName evidence="1 2">Uncharacterized protein</fullName>
    </submittedName>
</protein>
<evidence type="ECO:0000313" key="3">
    <source>
        <dbReference type="Proteomes" id="UP000015101"/>
    </source>
</evidence>
<evidence type="ECO:0000313" key="2">
    <source>
        <dbReference type="EnsemblMetazoa" id="HelroP174678"/>
    </source>
</evidence>
<evidence type="ECO:0000313" key="1">
    <source>
        <dbReference type="EMBL" id="ESO01707.1"/>
    </source>
</evidence>
<dbReference type="InParanoid" id="T1F8D1"/>
<dbReference type="AlphaFoldDB" id="T1F8D1"/>
<keyword evidence="3" id="KW-1185">Reference proteome</keyword>
<dbReference type="EnsemblMetazoa" id="HelroT174678">
    <property type="protein sequence ID" value="HelroP174678"/>
    <property type="gene ID" value="HelroG174678"/>
</dbReference>
<dbReference type="RefSeq" id="XP_009020361.1">
    <property type="nucleotide sequence ID" value="XM_009022113.1"/>
</dbReference>
<dbReference type="HOGENOM" id="CLU_1231091_0_0_1"/>
<accession>T1F8D1</accession>
<sequence>MSAIASFVESEVTKEYLCKFWSDVDDFRTNIFQKYLRMISTNRTYLMILLQLSQASEKERISRDQEKEIIERYNCSSVIICEMIKKIQDFYFEKLRCYVKDPVFSSNIWNNGEQYNTTLWWRKMCRGNNHTECALQHAYKTSLYNVLPACIPDLHAGIISFDRITGRLIDNRQNGVLVLAISLSRIKNSIKVYFCPDVISDIKESLNRLDVIANGVYTPFDKTRT</sequence>
<dbReference type="KEGG" id="hro:HELRODRAFT_174678"/>
<dbReference type="EMBL" id="AMQM01005000">
    <property type="status" value="NOT_ANNOTATED_CDS"/>
    <property type="molecule type" value="Genomic_DNA"/>
</dbReference>
<name>T1F8D1_HELRO</name>
<gene>
    <name evidence="2" type="primary">20205080</name>
    <name evidence="1" type="ORF">HELRODRAFT_174678</name>
</gene>
<dbReference type="Proteomes" id="UP000015101">
    <property type="component" value="Unassembled WGS sequence"/>
</dbReference>
<dbReference type="EMBL" id="KB096743">
    <property type="protein sequence ID" value="ESO01707.1"/>
    <property type="molecule type" value="Genomic_DNA"/>
</dbReference>
<organism evidence="2 3">
    <name type="scientific">Helobdella robusta</name>
    <name type="common">Californian leech</name>
    <dbReference type="NCBI Taxonomy" id="6412"/>
    <lineage>
        <taxon>Eukaryota</taxon>
        <taxon>Metazoa</taxon>
        <taxon>Spiralia</taxon>
        <taxon>Lophotrochozoa</taxon>
        <taxon>Annelida</taxon>
        <taxon>Clitellata</taxon>
        <taxon>Hirudinea</taxon>
        <taxon>Rhynchobdellida</taxon>
        <taxon>Glossiphoniidae</taxon>
        <taxon>Helobdella</taxon>
    </lineage>
</organism>
<reference evidence="1 3" key="2">
    <citation type="journal article" date="2013" name="Nature">
        <title>Insights into bilaterian evolution from three spiralian genomes.</title>
        <authorList>
            <person name="Simakov O."/>
            <person name="Marletaz F."/>
            <person name="Cho S.J."/>
            <person name="Edsinger-Gonzales E."/>
            <person name="Havlak P."/>
            <person name="Hellsten U."/>
            <person name="Kuo D.H."/>
            <person name="Larsson T."/>
            <person name="Lv J."/>
            <person name="Arendt D."/>
            <person name="Savage R."/>
            <person name="Osoegawa K."/>
            <person name="de Jong P."/>
            <person name="Grimwood J."/>
            <person name="Chapman J.A."/>
            <person name="Shapiro H."/>
            <person name="Aerts A."/>
            <person name="Otillar R.P."/>
            <person name="Terry A.Y."/>
            <person name="Boore J.L."/>
            <person name="Grigoriev I.V."/>
            <person name="Lindberg D.R."/>
            <person name="Seaver E.C."/>
            <person name="Weisblat D.A."/>
            <person name="Putnam N.H."/>
            <person name="Rokhsar D.S."/>
        </authorList>
    </citation>
    <scope>NUCLEOTIDE SEQUENCE</scope>
</reference>
<proteinExistence type="predicted"/>
<reference evidence="3" key="1">
    <citation type="submission" date="2012-12" db="EMBL/GenBank/DDBJ databases">
        <authorList>
            <person name="Hellsten U."/>
            <person name="Grimwood J."/>
            <person name="Chapman J.A."/>
            <person name="Shapiro H."/>
            <person name="Aerts A."/>
            <person name="Otillar R.P."/>
            <person name="Terry A.Y."/>
            <person name="Boore J.L."/>
            <person name="Simakov O."/>
            <person name="Marletaz F."/>
            <person name="Cho S.-J."/>
            <person name="Edsinger-Gonzales E."/>
            <person name="Havlak P."/>
            <person name="Kuo D.-H."/>
            <person name="Larsson T."/>
            <person name="Lv J."/>
            <person name="Arendt D."/>
            <person name="Savage R."/>
            <person name="Osoegawa K."/>
            <person name="de Jong P."/>
            <person name="Lindberg D.R."/>
            <person name="Seaver E.C."/>
            <person name="Weisblat D.A."/>
            <person name="Putnam N.H."/>
            <person name="Grigoriev I.V."/>
            <person name="Rokhsar D.S."/>
        </authorList>
    </citation>
    <scope>NUCLEOTIDE SEQUENCE</scope>
</reference>
<reference evidence="2" key="3">
    <citation type="submission" date="2015-06" db="UniProtKB">
        <authorList>
            <consortium name="EnsemblMetazoa"/>
        </authorList>
    </citation>
    <scope>IDENTIFICATION</scope>
</reference>